<feature type="region of interest" description="Disordered" evidence="1">
    <location>
        <begin position="543"/>
        <end position="576"/>
    </location>
</feature>
<sequence>MAGRENPPTRIAHARVGRTTTTTTTGDRREKSFVARKVFRTDGCDRLCLFALTGRRLPPTPDRANPPRLFLLSCPVSPLPPMAAAAVSLSCPPRRSSRLAHAHAAHNPSPSPLRHPHILKHHRHHRTRIPIHVVDSEPDPDSSSSDPENELTPRALRALKRQRLALDFDSLSISHRGRPKKKRKENIAHADPATATSSSKEIPQLSKRPSSPSLSPLTPKRTFGTDRVPSCENAAHLPSIPECSVDLIDETSHPISISLTDDESSAILCSASSLCGSSADQSPISMLTDNANSLLSSAVPDTQTGDVSSALSVPPISTDVRITSVPSSPPLGPCAPSSPEPEPLTPLTPLTPSPSPSPSLSGHDRHTSSRPPSPLNESVPLPVPVESATLSSNPHPPPTSHPPLSAEDRTSSQPTLLSPHPSHLSLDPPLDNLISFDSLPSNFDSGVPLHLDAHHDNLREDSHPHSHAPQLPGHFPSPQPDQAHSPQVQYVRPPFTQVPGRDREVNIWKLACQERVESLFRRYGVETIKAIIASEAGSTIVNAVPHESPNSMPTSFPESPTQEDSAHATQPPQTRFRLYTPASYTWSSRTVLGSGSSPGKQSSNNDPQGMELEREAMWMESDLDVDLEMDIDVDMDDDDEDYEDEDEIGELEGDADGESRAKLDLEEPNGRDGAAMQPLGEDLKAMDAKGEVMMMDVDCTGQSQRAFVDLADKENNASTSTVQSPSLFATSDESSSMATSAGLLTMPLPSTGLALPLRHQFPPLSSLHVPLLSEPPRAFMGRGTPPDRRRLMEWSVSGRYPGCQTQAIGVGLFVSPARNPGIDTVPMSMAPMHSTGDVHQGAADGGDDRPQPHQHAGEWTSFLYAMLEGDGISSCQVDGNVSSAVCRGSSNPGNVNVSTVTATGSTTDMTGWYELGLPSMHIGDVASGVTADMSLSHHPHATHVSAMEQPGDEANSSTLRFALG</sequence>
<feature type="compositionally biased region" description="Polar residues" evidence="1">
    <location>
        <begin position="548"/>
        <end position="573"/>
    </location>
</feature>
<feature type="compositionally biased region" description="Polar residues" evidence="1">
    <location>
        <begin position="954"/>
        <end position="964"/>
    </location>
</feature>
<accession>A0A0C9YJE7</accession>
<dbReference type="Proteomes" id="UP000054018">
    <property type="component" value="Unassembled WGS sequence"/>
</dbReference>
<dbReference type="OrthoDB" id="2804726at2759"/>
<feature type="region of interest" description="Disordered" evidence="1">
    <location>
        <begin position="456"/>
        <end position="486"/>
    </location>
</feature>
<feature type="compositionally biased region" description="Polar residues" evidence="1">
    <location>
        <begin position="589"/>
        <end position="607"/>
    </location>
</feature>
<feature type="region of interest" description="Disordered" evidence="1">
    <location>
        <begin position="836"/>
        <end position="855"/>
    </location>
</feature>
<keyword evidence="3" id="KW-1185">Reference proteome</keyword>
<dbReference type="STRING" id="765257.A0A0C9YJE7"/>
<proteinExistence type="predicted"/>
<gene>
    <name evidence="2" type="ORF">PISMIDRAFT_361873</name>
</gene>
<feature type="region of interest" description="Disordered" evidence="1">
    <location>
        <begin position="132"/>
        <end position="151"/>
    </location>
</feature>
<organism evidence="2 3">
    <name type="scientific">Pisolithus microcarpus 441</name>
    <dbReference type="NCBI Taxonomy" id="765257"/>
    <lineage>
        <taxon>Eukaryota</taxon>
        <taxon>Fungi</taxon>
        <taxon>Dikarya</taxon>
        <taxon>Basidiomycota</taxon>
        <taxon>Agaricomycotina</taxon>
        <taxon>Agaricomycetes</taxon>
        <taxon>Agaricomycetidae</taxon>
        <taxon>Boletales</taxon>
        <taxon>Sclerodermatineae</taxon>
        <taxon>Pisolithaceae</taxon>
        <taxon>Pisolithus</taxon>
    </lineage>
</organism>
<reference evidence="3" key="2">
    <citation type="submission" date="2015-01" db="EMBL/GenBank/DDBJ databases">
        <title>Evolutionary Origins and Diversification of the Mycorrhizal Mutualists.</title>
        <authorList>
            <consortium name="DOE Joint Genome Institute"/>
            <consortium name="Mycorrhizal Genomics Consortium"/>
            <person name="Kohler A."/>
            <person name="Kuo A."/>
            <person name="Nagy L.G."/>
            <person name="Floudas D."/>
            <person name="Copeland A."/>
            <person name="Barry K.W."/>
            <person name="Cichocki N."/>
            <person name="Veneault-Fourrey C."/>
            <person name="LaButti K."/>
            <person name="Lindquist E.A."/>
            <person name="Lipzen A."/>
            <person name="Lundell T."/>
            <person name="Morin E."/>
            <person name="Murat C."/>
            <person name="Riley R."/>
            <person name="Ohm R."/>
            <person name="Sun H."/>
            <person name="Tunlid A."/>
            <person name="Henrissat B."/>
            <person name="Grigoriev I.V."/>
            <person name="Hibbett D.S."/>
            <person name="Martin F."/>
        </authorList>
    </citation>
    <scope>NUCLEOTIDE SEQUENCE [LARGE SCALE GENOMIC DNA]</scope>
    <source>
        <strain evidence="3">441</strain>
    </source>
</reference>
<dbReference type="EMBL" id="KN833711">
    <property type="protein sequence ID" value="KIK25040.1"/>
    <property type="molecule type" value="Genomic_DNA"/>
</dbReference>
<feature type="region of interest" description="Disordered" evidence="1">
    <location>
        <begin position="170"/>
        <end position="225"/>
    </location>
</feature>
<reference evidence="2 3" key="1">
    <citation type="submission" date="2014-04" db="EMBL/GenBank/DDBJ databases">
        <authorList>
            <consortium name="DOE Joint Genome Institute"/>
            <person name="Kuo A."/>
            <person name="Kohler A."/>
            <person name="Costa M.D."/>
            <person name="Nagy L.G."/>
            <person name="Floudas D."/>
            <person name="Copeland A."/>
            <person name="Barry K.W."/>
            <person name="Cichocki N."/>
            <person name="Veneault-Fourrey C."/>
            <person name="LaButti K."/>
            <person name="Lindquist E.A."/>
            <person name="Lipzen A."/>
            <person name="Lundell T."/>
            <person name="Morin E."/>
            <person name="Murat C."/>
            <person name="Sun H."/>
            <person name="Tunlid A."/>
            <person name="Henrissat B."/>
            <person name="Grigoriev I.V."/>
            <person name="Hibbett D.S."/>
            <person name="Martin F."/>
            <person name="Nordberg H.P."/>
            <person name="Cantor M.N."/>
            <person name="Hua S.X."/>
        </authorList>
    </citation>
    <scope>NUCLEOTIDE SEQUENCE [LARGE SCALE GENOMIC DNA]</scope>
    <source>
        <strain evidence="2 3">441</strain>
    </source>
</reference>
<name>A0A0C9YJE7_9AGAM</name>
<feature type="region of interest" description="Disordered" evidence="1">
    <location>
        <begin position="944"/>
        <end position="964"/>
    </location>
</feature>
<feature type="compositionally biased region" description="Low complexity" evidence="1">
    <location>
        <begin position="206"/>
        <end position="222"/>
    </location>
</feature>
<evidence type="ECO:0000313" key="3">
    <source>
        <dbReference type="Proteomes" id="UP000054018"/>
    </source>
</evidence>
<evidence type="ECO:0000256" key="1">
    <source>
        <dbReference type="SAM" id="MobiDB-lite"/>
    </source>
</evidence>
<dbReference type="HOGENOM" id="CLU_331507_0_0_1"/>
<dbReference type="AlphaFoldDB" id="A0A0C9YJE7"/>
<feature type="region of interest" description="Disordered" evidence="1">
    <location>
        <begin position="320"/>
        <end position="424"/>
    </location>
</feature>
<feature type="compositionally biased region" description="Basic residues" evidence="1">
    <location>
        <begin position="175"/>
        <end position="184"/>
    </location>
</feature>
<feature type="compositionally biased region" description="Acidic residues" evidence="1">
    <location>
        <begin position="635"/>
        <end position="656"/>
    </location>
</feature>
<feature type="region of interest" description="Disordered" evidence="1">
    <location>
        <begin position="635"/>
        <end position="677"/>
    </location>
</feature>
<feature type="region of interest" description="Disordered" evidence="1">
    <location>
        <begin position="589"/>
        <end position="608"/>
    </location>
</feature>
<feature type="compositionally biased region" description="Low complexity" evidence="1">
    <location>
        <begin position="411"/>
        <end position="424"/>
    </location>
</feature>
<feature type="compositionally biased region" description="Pro residues" evidence="1">
    <location>
        <begin position="327"/>
        <end position="357"/>
    </location>
</feature>
<protein>
    <submittedName>
        <fullName evidence="2">Uncharacterized protein</fullName>
    </submittedName>
</protein>
<evidence type="ECO:0000313" key="2">
    <source>
        <dbReference type="EMBL" id="KIK25040.1"/>
    </source>
</evidence>
<feature type="compositionally biased region" description="Basic and acidic residues" evidence="1">
    <location>
        <begin position="657"/>
        <end position="670"/>
    </location>
</feature>
<feature type="region of interest" description="Disordered" evidence="1">
    <location>
        <begin position="1"/>
        <end position="29"/>
    </location>
</feature>